<dbReference type="Proteomes" id="UP000479710">
    <property type="component" value="Unassembled WGS sequence"/>
</dbReference>
<comment type="caution">
    <text evidence="2">The sequence shown here is derived from an EMBL/GenBank/DDBJ whole genome shotgun (WGS) entry which is preliminary data.</text>
</comment>
<keyword evidence="3" id="KW-1185">Reference proteome</keyword>
<protein>
    <submittedName>
        <fullName evidence="2">Uncharacterized protein</fullName>
    </submittedName>
</protein>
<feature type="compositionally biased region" description="Acidic residues" evidence="1">
    <location>
        <begin position="1"/>
        <end position="13"/>
    </location>
</feature>
<dbReference type="EMBL" id="SPHZ02000006">
    <property type="protein sequence ID" value="KAF0914859.1"/>
    <property type="molecule type" value="Genomic_DNA"/>
</dbReference>
<gene>
    <name evidence="2" type="ORF">E2562_032534</name>
</gene>
<accession>A0A6G1DQW8</accession>
<feature type="compositionally biased region" description="Basic residues" evidence="1">
    <location>
        <begin position="30"/>
        <end position="40"/>
    </location>
</feature>
<evidence type="ECO:0000313" key="3">
    <source>
        <dbReference type="Proteomes" id="UP000479710"/>
    </source>
</evidence>
<feature type="compositionally biased region" description="Low complexity" evidence="1">
    <location>
        <begin position="14"/>
        <end position="23"/>
    </location>
</feature>
<evidence type="ECO:0000313" key="2">
    <source>
        <dbReference type="EMBL" id="KAF0914859.1"/>
    </source>
</evidence>
<proteinExistence type="predicted"/>
<evidence type="ECO:0000256" key="1">
    <source>
        <dbReference type="SAM" id="MobiDB-lite"/>
    </source>
</evidence>
<sequence length="108" mass="11663">MGTDGGDDDDGDEQLVAAAQEAEVPSRGGGSRRKQRRRHSGVAALDGGGGGFPEMERGGSYLWRRRGTMAQVARVAAQVRTTVAVAQGRETREMRDERGSEFIFYSTT</sequence>
<feature type="region of interest" description="Disordered" evidence="1">
    <location>
        <begin position="1"/>
        <end position="54"/>
    </location>
</feature>
<name>A0A6G1DQW8_9ORYZ</name>
<reference evidence="2 3" key="1">
    <citation type="submission" date="2019-11" db="EMBL/GenBank/DDBJ databases">
        <title>Whole genome sequence of Oryza granulata.</title>
        <authorList>
            <person name="Li W."/>
        </authorList>
    </citation>
    <scope>NUCLEOTIDE SEQUENCE [LARGE SCALE GENOMIC DNA]</scope>
    <source>
        <strain evidence="3">cv. Menghai</strain>
        <tissue evidence="2">Leaf</tissue>
    </source>
</reference>
<dbReference type="AlphaFoldDB" id="A0A6G1DQW8"/>
<organism evidence="2 3">
    <name type="scientific">Oryza meyeriana var. granulata</name>
    <dbReference type="NCBI Taxonomy" id="110450"/>
    <lineage>
        <taxon>Eukaryota</taxon>
        <taxon>Viridiplantae</taxon>
        <taxon>Streptophyta</taxon>
        <taxon>Embryophyta</taxon>
        <taxon>Tracheophyta</taxon>
        <taxon>Spermatophyta</taxon>
        <taxon>Magnoliopsida</taxon>
        <taxon>Liliopsida</taxon>
        <taxon>Poales</taxon>
        <taxon>Poaceae</taxon>
        <taxon>BOP clade</taxon>
        <taxon>Oryzoideae</taxon>
        <taxon>Oryzeae</taxon>
        <taxon>Oryzinae</taxon>
        <taxon>Oryza</taxon>
        <taxon>Oryza meyeriana</taxon>
    </lineage>
</organism>